<keyword evidence="5" id="KW-0347">Helicase</keyword>
<dbReference type="InterPro" id="IPR011545">
    <property type="entry name" value="DEAD/DEAH_box_helicase_dom"/>
</dbReference>
<sequence length="1037" mass="118612">MRVDTKALLERLGYKYYYEVEEASNPDYVDVKFSDLVPEFSGLSIGGKRLYRHQLEALEALKNGENVILISGTGSGKTEAWVLYVLDQVRRGTPLKVIAVYPTLALANDQVKRIANYSGLLKIGFTQLDSIRVKRLSAGGRRRLVEELGKVKIVVTNPAFLLNDLKKFLITQSSALLHNFYKGLDLLVIDEIDFYGPRSLALLLAILKILGKVSDKKPQVAVLGATISNPEDLGLFLEEVTRRKYRVIRGKPFRVENRTYIVLGKNLREIWERLRREVERPELRGRIPPEVRVAMEKFDVFAEKPYFYLQFLESLGLEVPPIHPDYVEILKGYFEDDYVTIVFTKGISQAEEVLRDLKNKLGEGIPAATHHHLVPKEKREEIEEKTRKGFIKLLISPRTLSQGIDIGEVARVVHLGLPDDVREYYQREGRKGRRAELGYSETVIIPTGRWDRELLANGFEALKEWLNLGAEKTIINPRNLYLHLFLGLTKLLSPWFKEELSELEKEALEKAGLLSSDRVSLDYLRRVYEKINFYEYAPPYGIKRYLVKGGEEVALEPIGHCDLVERFQPGCIDYGEEAIVVSLEKAASTRRVARVIEKGFREIDFYQDDAFRLALEEYRYIKDGWGEKPNILRDILAGRISSYELCVVYVPSRGFGVYKKVPNRCIWTVRSEKPKSIRVGGETIVFYDRRNIYLPTPTGGEYRDFTYGYKFDVDPAENAELLKLALASLMIILRKRLGIAFETIMYDVVKVGETKYFNLHEPESAGLIDSIDWDTVRRAVEEYTFTPLDRILLSQIDELAYSTLVSYEFNWEVVRQEVLRVIDYIVAKKKLPLLVRGVRVKIPKPSKALKIGALYAFTEVSGEDSPRPVMIAGLSFFDGEDAYNVVESYPPIPYIKPPESLRSLEALIAEKVDYEDYKLVVESKDKTLEQLKKANLRTLVRVLENAEPGKLIDIREVGRPEWLRGLSLRDALVETGLLTPGVSIESVSLSITRVFEKGKMYPETKNVIEAFLGEQSRSLYLSYLLLTSSEVEKARTE</sequence>
<dbReference type="Pfam" id="PF00270">
    <property type="entry name" value="DEAD"/>
    <property type="match status" value="1"/>
</dbReference>
<name>I3TDF4_THEC1</name>
<dbReference type="SUPFAM" id="SSF52540">
    <property type="entry name" value="P-loop containing nucleoside triphosphate hydrolases"/>
    <property type="match status" value="1"/>
</dbReference>
<dbReference type="GO" id="GO:0003676">
    <property type="term" value="F:nucleic acid binding"/>
    <property type="evidence" value="ECO:0007669"/>
    <property type="project" value="InterPro"/>
</dbReference>
<dbReference type="eggNOG" id="arCOG00555">
    <property type="taxonomic scope" value="Archaea"/>
</dbReference>
<evidence type="ECO:0000256" key="2">
    <source>
        <dbReference type="ARBA" id="ARBA00022840"/>
    </source>
</evidence>
<gene>
    <name evidence="5" type="ordered locus">TCELL_0367</name>
</gene>
<dbReference type="InterPro" id="IPR001650">
    <property type="entry name" value="Helicase_C-like"/>
</dbReference>
<dbReference type="Gene3D" id="3.40.50.300">
    <property type="entry name" value="P-loop containing nucleotide triphosphate hydrolases"/>
    <property type="match status" value="2"/>
</dbReference>
<dbReference type="GO" id="GO:0043138">
    <property type="term" value="F:3'-5' DNA helicase activity"/>
    <property type="evidence" value="ECO:0007669"/>
    <property type="project" value="TreeGrafter"/>
</dbReference>
<keyword evidence="1" id="KW-0547">Nucleotide-binding</keyword>
<evidence type="ECO:0000259" key="3">
    <source>
        <dbReference type="PROSITE" id="PS51192"/>
    </source>
</evidence>
<accession>I3TDF4</accession>
<dbReference type="PROSITE" id="PS51192">
    <property type="entry name" value="HELICASE_ATP_BIND_1"/>
    <property type="match status" value="1"/>
</dbReference>
<dbReference type="HOGENOM" id="CLU_312314_0_0_2"/>
<reference evidence="5 6" key="1">
    <citation type="journal article" date="2012" name="J. Bacteriol.">
        <title>Complete genome sequence of the hyperthermophilic cellulolytic Crenarchaeon 'Thermogladius cellulolyticus' 1633.</title>
        <authorList>
            <person name="Mardanov A.V."/>
            <person name="Kochetkova T.V."/>
            <person name="Beletsky A.V."/>
            <person name="Bonch-Osmolovskaya E.A."/>
            <person name="Ravin N.V."/>
            <person name="Skryabin K.G."/>
        </authorList>
    </citation>
    <scope>NUCLEOTIDE SEQUENCE [LARGE SCALE GENOMIC DNA]</scope>
    <source>
        <strain evidence="6">DSM 22663 / VKM B-2946 / 1633</strain>
    </source>
</reference>
<dbReference type="PANTHER" id="PTHR47957:SF3">
    <property type="entry name" value="ATP-DEPENDENT HELICASE HRQ1"/>
    <property type="match status" value="1"/>
</dbReference>
<dbReference type="InParanoid" id="I3TDF4"/>
<evidence type="ECO:0000313" key="5">
    <source>
        <dbReference type="EMBL" id="AFK50792.1"/>
    </source>
</evidence>
<dbReference type="Proteomes" id="UP000005270">
    <property type="component" value="Chromosome"/>
</dbReference>
<organism evidence="5 6">
    <name type="scientific">Thermogladius calderae (strain DSM 22663 / VKM B-2946 / 1633)</name>
    <dbReference type="NCBI Taxonomy" id="1184251"/>
    <lineage>
        <taxon>Archaea</taxon>
        <taxon>Thermoproteota</taxon>
        <taxon>Thermoprotei</taxon>
        <taxon>Desulfurococcales</taxon>
        <taxon>Desulfurococcaceae</taxon>
        <taxon>Thermogladius</taxon>
    </lineage>
</organism>
<keyword evidence="5" id="KW-0378">Hydrolase</keyword>
<dbReference type="GeneID" id="13012655"/>
<dbReference type="GO" id="GO:0006289">
    <property type="term" value="P:nucleotide-excision repair"/>
    <property type="evidence" value="ECO:0007669"/>
    <property type="project" value="TreeGrafter"/>
</dbReference>
<keyword evidence="6" id="KW-1185">Reference proteome</keyword>
<dbReference type="PROSITE" id="PS51194">
    <property type="entry name" value="HELICASE_CTER"/>
    <property type="match status" value="1"/>
</dbReference>
<keyword evidence="2" id="KW-0067">ATP-binding</keyword>
<evidence type="ECO:0000256" key="1">
    <source>
        <dbReference type="ARBA" id="ARBA00022741"/>
    </source>
</evidence>
<dbReference type="AlphaFoldDB" id="I3TDF4"/>
<dbReference type="GO" id="GO:0005524">
    <property type="term" value="F:ATP binding"/>
    <property type="evidence" value="ECO:0007669"/>
    <property type="project" value="UniProtKB-KW"/>
</dbReference>
<dbReference type="InterPro" id="IPR014001">
    <property type="entry name" value="Helicase_ATP-bd"/>
</dbReference>
<dbReference type="PANTHER" id="PTHR47957">
    <property type="entry name" value="ATP-DEPENDENT HELICASE HRQ1"/>
    <property type="match status" value="1"/>
</dbReference>
<feature type="domain" description="Helicase ATP-binding" evidence="3">
    <location>
        <begin position="58"/>
        <end position="245"/>
    </location>
</feature>
<dbReference type="Pfam" id="PF00271">
    <property type="entry name" value="Helicase_C"/>
    <property type="match status" value="1"/>
</dbReference>
<dbReference type="GO" id="GO:0036297">
    <property type="term" value="P:interstrand cross-link repair"/>
    <property type="evidence" value="ECO:0007669"/>
    <property type="project" value="TreeGrafter"/>
</dbReference>
<dbReference type="EMBL" id="CP003531">
    <property type="protein sequence ID" value="AFK50792.1"/>
    <property type="molecule type" value="Genomic_DNA"/>
</dbReference>
<dbReference type="SMART" id="SM00487">
    <property type="entry name" value="DEXDc"/>
    <property type="match status" value="1"/>
</dbReference>
<protein>
    <submittedName>
        <fullName evidence="5">DEAD/DEAH box helicase domain protein</fullName>
    </submittedName>
</protein>
<dbReference type="KEGG" id="thg:TCELL_0367"/>
<proteinExistence type="predicted"/>
<dbReference type="STRING" id="1184251.TCELL_0367"/>
<dbReference type="SMART" id="SM00490">
    <property type="entry name" value="HELICc"/>
    <property type="match status" value="1"/>
</dbReference>
<evidence type="ECO:0000259" key="4">
    <source>
        <dbReference type="PROSITE" id="PS51194"/>
    </source>
</evidence>
<dbReference type="RefSeq" id="WP_014737042.1">
    <property type="nucleotide sequence ID" value="NC_017954.1"/>
</dbReference>
<evidence type="ECO:0000313" key="6">
    <source>
        <dbReference type="Proteomes" id="UP000005270"/>
    </source>
</evidence>
<feature type="domain" description="Helicase C-terminal" evidence="4">
    <location>
        <begin position="325"/>
        <end position="481"/>
    </location>
</feature>
<dbReference type="OrthoDB" id="36796at2157"/>
<dbReference type="InterPro" id="IPR027417">
    <property type="entry name" value="P-loop_NTPase"/>
</dbReference>